<name>A0ABN8AT24_CHISP</name>
<evidence type="ECO:0008006" key="4">
    <source>
        <dbReference type="Google" id="ProtNLM"/>
    </source>
</evidence>
<organism evidence="2 3">
    <name type="scientific">Chilo suppressalis</name>
    <name type="common">Asiatic rice borer moth</name>
    <dbReference type="NCBI Taxonomy" id="168631"/>
    <lineage>
        <taxon>Eukaryota</taxon>
        <taxon>Metazoa</taxon>
        <taxon>Ecdysozoa</taxon>
        <taxon>Arthropoda</taxon>
        <taxon>Hexapoda</taxon>
        <taxon>Insecta</taxon>
        <taxon>Pterygota</taxon>
        <taxon>Neoptera</taxon>
        <taxon>Endopterygota</taxon>
        <taxon>Lepidoptera</taxon>
        <taxon>Glossata</taxon>
        <taxon>Ditrysia</taxon>
        <taxon>Pyraloidea</taxon>
        <taxon>Crambidae</taxon>
        <taxon>Crambinae</taxon>
        <taxon>Chilo</taxon>
    </lineage>
</organism>
<feature type="compositionally biased region" description="Low complexity" evidence="1">
    <location>
        <begin position="534"/>
        <end position="552"/>
    </location>
</feature>
<evidence type="ECO:0000256" key="1">
    <source>
        <dbReference type="SAM" id="MobiDB-lite"/>
    </source>
</evidence>
<feature type="region of interest" description="Disordered" evidence="1">
    <location>
        <begin position="236"/>
        <end position="260"/>
    </location>
</feature>
<dbReference type="Proteomes" id="UP001153292">
    <property type="component" value="Chromosome 13"/>
</dbReference>
<proteinExistence type="predicted"/>
<accession>A0ABN8AT24</accession>
<evidence type="ECO:0000313" key="2">
    <source>
        <dbReference type="EMBL" id="CAH0399018.1"/>
    </source>
</evidence>
<gene>
    <name evidence="2" type="ORF">CHILSU_LOCUS2145</name>
</gene>
<evidence type="ECO:0000313" key="3">
    <source>
        <dbReference type="Proteomes" id="UP001153292"/>
    </source>
</evidence>
<feature type="region of interest" description="Disordered" evidence="1">
    <location>
        <begin position="197"/>
        <end position="221"/>
    </location>
</feature>
<keyword evidence="3" id="KW-1185">Reference proteome</keyword>
<dbReference type="InterPro" id="IPR011989">
    <property type="entry name" value="ARM-like"/>
</dbReference>
<dbReference type="Gene3D" id="1.25.10.10">
    <property type="entry name" value="Leucine-rich Repeat Variant"/>
    <property type="match status" value="1"/>
</dbReference>
<reference evidence="2" key="1">
    <citation type="submission" date="2021-12" db="EMBL/GenBank/DDBJ databases">
        <authorList>
            <person name="King R."/>
        </authorList>
    </citation>
    <scope>NUCLEOTIDE SEQUENCE</scope>
</reference>
<feature type="region of interest" description="Disordered" evidence="1">
    <location>
        <begin position="530"/>
        <end position="558"/>
    </location>
</feature>
<feature type="compositionally biased region" description="Polar residues" evidence="1">
    <location>
        <begin position="246"/>
        <end position="257"/>
    </location>
</feature>
<dbReference type="InterPro" id="IPR016024">
    <property type="entry name" value="ARM-type_fold"/>
</dbReference>
<protein>
    <recommendedName>
        <fullName evidence="4">TOG domain-containing protein</fullName>
    </recommendedName>
</protein>
<sequence>MDIEIEDLVGDVKYTDSQKSVATSNMYSMDFTDSSSDKNNSSGKETYVIEWDESDDSEKDLSGHENHSIINLNEKTDTHMIMKCNTTNIECENNNKITKSTSATFHTCSVTQEIFTQTSKTIIELAEKQGLKKTLESKTLETQTSFLSIADNKTVEYRIQVSGAQTTLVQYADLNVECNDPFHFACNNVSNYKEKSLDDASSKLPKSSIDSNEKSEECKSEQSCDDKFDAVVTNESIAENKEETSYENNSTFEYTSRSDSDIEEDSLMCNEYSDNKNYKADNASDTSEVPKSVDSDIEDLYNKLSERINFNINSDRPGDQAGSRFNALTPLSEEPVKNESVFEITPFGDNIVETKEDDKYLLFVIDSGIKVKVLPEDETAKMEENEKELLKLPPLKTNQSCPTSPYLDFMFSGNTQHSINKNIYLEEGRKDWFMDDRWEIGNKDLAAGESPLISGRTDQTKRSFEPILQLPPIHVDGNIKHVVKKVLTSDLKNSNMTFKKDLHSKNQDTINIKDKITELKMNNNSKFWPQFKFNNNSTSESRTSRSQSPDSPTIEDSRLGDVAERGCEVLCQELLKRLKSSSWFEVSETLEELPKVMEKFWVVIAENRIADLIRQVSYHVDSPRTQVARHACDTLAAILKHTNYTKKPDFFEAVTSLLVKTGSYCRPVRRAANVALDAVVSGVELPHAVTALCVHGTGHKNPLVRCAAARLLVVSCALAGGGRELLRTRPPSAVCARRHALRSLAALLEDRNTDTRKYAERLYSMLRPLSNFEAFYLTDVDVEVATRQMKKYDQLLLCGPPKEHR</sequence>
<dbReference type="SUPFAM" id="SSF48371">
    <property type="entry name" value="ARM repeat"/>
    <property type="match status" value="1"/>
</dbReference>
<dbReference type="EMBL" id="OU963906">
    <property type="protein sequence ID" value="CAH0399018.1"/>
    <property type="molecule type" value="Genomic_DNA"/>
</dbReference>
<feature type="compositionally biased region" description="Basic and acidic residues" evidence="1">
    <location>
        <begin position="211"/>
        <end position="221"/>
    </location>
</feature>